<dbReference type="AlphaFoldDB" id="A0A1N6E0I7"/>
<gene>
    <name evidence="2" type="ORF">SAMN02745161_0622</name>
</gene>
<dbReference type="GO" id="GO:0009288">
    <property type="term" value="C:bacterial-type flagellum"/>
    <property type="evidence" value="ECO:0007669"/>
    <property type="project" value="InterPro"/>
</dbReference>
<dbReference type="OrthoDB" id="5455460at2"/>
<evidence type="ECO:0000313" key="2">
    <source>
        <dbReference type="EMBL" id="SIN76565.1"/>
    </source>
</evidence>
<protein>
    <submittedName>
        <fullName evidence="2">Chemotaxis protein CheZ</fullName>
    </submittedName>
</protein>
<evidence type="ECO:0000256" key="1">
    <source>
        <dbReference type="SAM" id="MobiDB-lite"/>
    </source>
</evidence>
<dbReference type="SUPFAM" id="SSF75708">
    <property type="entry name" value="Chemotaxis phosphatase CheZ"/>
    <property type="match status" value="1"/>
</dbReference>
<dbReference type="Pfam" id="PF04344">
    <property type="entry name" value="CheZ"/>
    <property type="match status" value="1"/>
</dbReference>
<dbReference type="GO" id="GO:0050920">
    <property type="term" value="P:regulation of chemotaxis"/>
    <property type="evidence" value="ECO:0007669"/>
    <property type="project" value="InterPro"/>
</dbReference>
<evidence type="ECO:0000313" key="3">
    <source>
        <dbReference type="Proteomes" id="UP000184694"/>
    </source>
</evidence>
<accession>A0A1N6E0I7</accession>
<organism evidence="2 3">
    <name type="scientific">Halodesulfovibrio marinisediminis DSM 17456</name>
    <dbReference type="NCBI Taxonomy" id="1121457"/>
    <lineage>
        <taxon>Bacteria</taxon>
        <taxon>Pseudomonadati</taxon>
        <taxon>Thermodesulfobacteriota</taxon>
        <taxon>Desulfovibrionia</taxon>
        <taxon>Desulfovibrionales</taxon>
        <taxon>Desulfovibrionaceae</taxon>
        <taxon>Halodesulfovibrio</taxon>
    </lineage>
</organism>
<feature type="region of interest" description="Disordered" evidence="1">
    <location>
        <begin position="200"/>
        <end position="241"/>
    </location>
</feature>
<dbReference type="InterPro" id="IPR007439">
    <property type="entry name" value="Chemotax_Pase_CheZ"/>
</dbReference>
<name>A0A1N6E0I7_9BACT</name>
<dbReference type="EMBL" id="FSRG01000003">
    <property type="protein sequence ID" value="SIN76565.1"/>
    <property type="molecule type" value="Genomic_DNA"/>
</dbReference>
<feature type="compositionally biased region" description="Basic and acidic residues" evidence="1">
    <location>
        <begin position="200"/>
        <end position="219"/>
    </location>
</feature>
<reference evidence="3" key="1">
    <citation type="submission" date="2016-11" db="EMBL/GenBank/DDBJ databases">
        <authorList>
            <person name="Varghese N."/>
            <person name="Submissions S."/>
        </authorList>
    </citation>
    <scope>NUCLEOTIDE SEQUENCE [LARGE SCALE GENOMIC DNA]</scope>
    <source>
        <strain evidence="3">DSM 17456</strain>
    </source>
</reference>
<dbReference type="Gene3D" id="1.10.287.500">
    <property type="entry name" value="Helix hairpin bin"/>
    <property type="match status" value="1"/>
</dbReference>
<sequence length="241" mass="26593">MTTNDANVMDEILDRVSSQIANSITQTITTSVENTLSEHLTQALMEGEFYKKLSIEMHEGLQSIYSEITASDTPNLNADEEKQATQLFGEASEQLDAVYKTLENATDNIMTIVEQQIQMRELALAHLQSAQRAQPDNKDLAALASLENKLSQNMNEIMTALSFQDLAGQRILRIISALQKLKTTVFDLYSTSDFIAVKKAERESQAKQADSTKKVDNSELKGPSETASQSDVDNLLASLGL</sequence>
<proteinExistence type="predicted"/>
<dbReference type="RefSeq" id="WP_074215477.1">
    <property type="nucleotide sequence ID" value="NZ_FSRG01000003.1"/>
</dbReference>
<dbReference type="GO" id="GO:0003824">
    <property type="term" value="F:catalytic activity"/>
    <property type="evidence" value="ECO:0007669"/>
    <property type="project" value="InterPro"/>
</dbReference>
<dbReference type="Proteomes" id="UP000184694">
    <property type="component" value="Unassembled WGS sequence"/>
</dbReference>
<dbReference type="STRING" id="1121457.SAMN02745161_0622"/>
<keyword evidence="3" id="KW-1185">Reference proteome</keyword>